<feature type="region of interest" description="Disordered" evidence="9">
    <location>
        <begin position="1"/>
        <end position="42"/>
    </location>
</feature>
<feature type="compositionally biased region" description="Low complexity" evidence="9">
    <location>
        <begin position="76"/>
        <end position="91"/>
    </location>
</feature>
<dbReference type="RefSeq" id="XP_011270723.1">
    <property type="nucleotide sequence ID" value="XM_011272421.1"/>
</dbReference>
<dbReference type="Gene3D" id="1.10.1070.20">
    <property type="match status" value="1"/>
</dbReference>
<feature type="domain" description="PI3K/PI4K catalytic" evidence="10">
    <location>
        <begin position="348"/>
        <end position="663"/>
    </location>
</feature>
<dbReference type="PhylomeDB" id="A0A0D2VYJ3"/>
<evidence type="ECO:0000313" key="11">
    <source>
        <dbReference type="EMBL" id="KJE96797.1"/>
    </source>
</evidence>
<keyword evidence="3" id="KW-1003">Cell membrane</keyword>
<keyword evidence="4" id="KW-0808">Transferase</keyword>
<dbReference type="STRING" id="595528.A0A0D2VYJ3"/>
<evidence type="ECO:0000256" key="9">
    <source>
        <dbReference type="SAM" id="MobiDB-lite"/>
    </source>
</evidence>
<keyword evidence="5" id="KW-0547">Nucleotide-binding</keyword>
<dbReference type="EC" id="2.7.1.67" evidence="2"/>
<feature type="compositionally biased region" description="Polar residues" evidence="9">
    <location>
        <begin position="273"/>
        <end position="287"/>
    </location>
</feature>
<organism evidence="11 12">
    <name type="scientific">Capsaspora owczarzaki (strain ATCC 30864)</name>
    <dbReference type="NCBI Taxonomy" id="595528"/>
    <lineage>
        <taxon>Eukaryota</taxon>
        <taxon>Filasterea</taxon>
        <taxon>Capsaspora</taxon>
    </lineage>
</organism>
<sequence length="684" mass="73444">MSGSGSSSSGSSGSGLLQHRHHQHTQRDSMSDAQSMTDAQDFNSTSAIFTSAGAPSSLSGTTPFGYDSGGSGAGAGAMQMSSGSGGSSVAPPSAAVAVAAAGGPQGYVPSQYSSYSAIRAGDAGVEQAIQHEHQRAQHDAEMHNQHHHQHQHQHHLHHHSAAALSSSSAAAAAAAAASSSSSAAHPRTSSGGSVDHLQPRTSASAPSFFPPSPGNAAAAVASSSSNAAPSGGGGGGGAGGFGYGTSVGAGVADDTDASSFSHAASAPTTPSSKQKTSIPYHHSTSIISVGAGGLHSNGTTAAGHHQQGESTPLLSPTMDDEGNVLSQPYDDPEFRALLSEVEDAFHAGIHPQRIAQGSSGSYFVRNRQGKIIGVFKPKNEEPYGKLNPKWTKWFHKVFLPCCFGRSCLIPNQGYMSEAGASLIDRKLGLNVVPPTRVVMLASPSFYYPGWRRKASKLKPLPPKVGSFQLFVNGYKDAIVYLTRFERESMPISTRLEFQHQFERLVILDYLIRNTDRGNDNWLIRYDEKIDEEASDSPDSEAWGVVKEPTITIAAIDNGLAFPIKHPDSWRAYPYHWAWLPYAKVPFSDESRDAFLPLLMDETYMDDLIEELHTLFKQDGGYDRSNFNKQISVFRGQLQNLVAALKEKRTPLDLIQMPVFTIKEEKNLKRRVQIFLKKHPFFKRF</sequence>
<dbReference type="AlphaFoldDB" id="A0A0D2VYJ3"/>
<keyword evidence="7" id="KW-0067">ATP-binding</keyword>
<comment type="subcellular location">
    <subcellularLocation>
        <location evidence="1">Cell membrane</location>
    </subcellularLocation>
</comment>
<dbReference type="InterPro" id="IPR039756">
    <property type="entry name" value="Lsb6/PI4K2"/>
</dbReference>
<feature type="compositionally biased region" description="Basic residues" evidence="9">
    <location>
        <begin position="145"/>
        <end position="160"/>
    </location>
</feature>
<feature type="compositionally biased region" description="Polar residues" evidence="9">
    <location>
        <begin position="31"/>
        <end position="42"/>
    </location>
</feature>
<dbReference type="InParanoid" id="A0A0D2VYJ3"/>
<feature type="region of interest" description="Disordered" evidence="9">
    <location>
        <begin position="258"/>
        <end position="325"/>
    </location>
</feature>
<evidence type="ECO:0000256" key="2">
    <source>
        <dbReference type="ARBA" id="ARBA00012169"/>
    </source>
</evidence>
<dbReference type="PROSITE" id="PS50290">
    <property type="entry name" value="PI3_4_KINASE_3"/>
    <property type="match status" value="1"/>
</dbReference>
<dbReference type="eggNOG" id="KOG2381">
    <property type="taxonomic scope" value="Eukaryota"/>
</dbReference>
<gene>
    <name evidence="11" type="ORF">CAOG_009035</name>
</gene>
<name>A0A0D2VYJ3_CAPO3</name>
<dbReference type="GO" id="GO:0005802">
    <property type="term" value="C:trans-Golgi network"/>
    <property type="evidence" value="ECO:0007669"/>
    <property type="project" value="TreeGrafter"/>
</dbReference>
<dbReference type="GO" id="GO:0007030">
    <property type="term" value="P:Golgi organization"/>
    <property type="evidence" value="ECO:0007669"/>
    <property type="project" value="TreeGrafter"/>
</dbReference>
<evidence type="ECO:0000256" key="3">
    <source>
        <dbReference type="ARBA" id="ARBA00022475"/>
    </source>
</evidence>
<proteinExistence type="predicted"/>
<evidence type="ECO:0000256" key="1">
    <source>
        <dbReference type="ARBA" id="ARBA00004236"/>
    </source>
</evidence>
<dbReference type="GO" id="GO:0005765">
    <property type="term" value="C:lysosomal membrane"/>
    <property type="evidence" value="ECO:0007669"/>
    <property type="project" value="TreeGrafter"/>
</dbReference>
<evidence type="ECO:0000313" key="12">
    <source>
        <dbReference type="Proteomes" id="UP000008743"/>
    </source>
</evidence>
<evidence type="ECO:0000256" key="5">
    <source>
        <dbReference type="ARBA" id="ARBA00022741"/>
    </source>
</evidence>
<feature type="compositionally biased region" description="Basic and acidic residues" evidence="9">
    <location>
        <begin position="129"/>
        <end position="144"/>
    </location>
</feature>
<dbReference type="GO" id="GO:0004430">
    <property type="term" value="F:1-phosphatidylinositol 4-kinase activity"/>
    <property type="evidence" value="ECO:0007669"/>
    <property type="project" value="UniProtKB-EC"/>
</dbReference>
<evidence type="ECO:0000259" key="10">
    <source>
        <dbReference type="PROSITE" id="PS50290"/>
    </source>
</evidence>
<dbReference type="PANTHER" id="PTHR12865:SF1">
    <property type="entry name" value="PHOSPHATIDYLINOSITOL 4-KINASE TYPE 2"/>
    <property type="match status" value="1"/>
</dbReference>
<dbReference type="GO" id="GO:0005768">
    <property type="term" value="C:endosome"/>
    <property type="evidence" value="ECO:0007669"/>
    <property type="project" value="TreeGrafter"/>
</dbReference>
<dbReference type="GO" id="GO:0007032">
    <property type="term" value="P:endosome organization"/>
    <property type="evidence" value="ECO:0007669"/>
    <property type="project" value="TreeGrafter"/>
</dbReference>
<feature type="compositionally biased region" description="Low complexity" evidence="9">
    <location>
        <begin position="214"/>
        <end position="229"/>
    </location>
</feature>
<evidence type="ECO:0000256" key="8">
    <source>
        <dbReference type="ARBA" id="ARBA00023136"/>
    </source>
</evidence>
<dbReference type="PANTHER" id="PTHR12865">
    <property type="entry name" value="PHOSPHATIDYLINOSITOL 4-KINASE TYPE-II"/>
    <property type="match status" value="1"/>
</dbReference>
<keyword evidence="6" id="KW-0418">Kinase</keyword>
<feature type="compositionally biased region" description="Low complexity" evidence="9">
    <location>
        <begin position="258"/>
        <end position="272"/>
    </location>
</feature>
<dbReference type="OrthoDB" id="3349449at2759"/>
<dbReference type="Proteomes" id="UP000008743">
    <property type="component" value="Unassembled WGS sequence"/>
</dbReference>
<dbReference type="EMBL" id="KE346372">
    <property type="protein sequence ID" value="KJE96797.1"/>
    <property type="molecule type" value="Genomic_DNA"/>
</dbReference>
<evidence type="ECO:0000256" key="6">
    <source>
        <dbReference type="ARBA" id="ARBA00022777"/>
    </source>
</evidence>
<accession>A0A0D2VYJ3</accession>
<feature type="region of interest" description="Disordered" evidence="9">
    <location>
        <begin position="72"/>
        <end position="91"/>
    </location>
</feature>
<feature type="region of interest" description="Disordered" evidence="9">
    <location>
        <begin position="129"/>
        <end position="234"/>
    </location>
</feature>
<dbReference type="GO" id="GO:0046854">
    <property type="term" value="P:phosphatidylinositol phosphate biosynthetic process"/>
    <property type="evidence" value="ECO:0007669"/>
    <property type="project" value="TreeGrafter"/>
</dbReference>
<protein>
    <recommendedName>
        <fullName evidence="2">1-phosphatidylinositol 4-kinase</fullName>
        <ecNumber evidence="2">2.7.1.67</ecNumber>
    </recommendedName>
</protein>
<keyword evidence="8" id="KW-0472">Membrane</keyword>
<feature type="compositionally biased region" description="Low complexity" evidence="9">
    <location>
        <begin position="1"/>
        <end position="15"/>
    </location>
</feature>
<evidence type="ECO:0000256" key="4">
    <source>
        <dbReference type="ARBA" id="ARBA00022679"/>
    </source>
</evidence>
<evidence type="ECO:0000256" key="7">
    <source>
        <dbReference type="ARBA" id="ARBA00022840"/>
    </source>
</evidence>
<dbReference type="GO" id="GO:0005524">
    <property type="term" value="F:ATP binding"/>
    <property type="evidence" value="ECO:0007669"/>
    <property type="project" value="UniProtKB-KW"/>
</dbReference>
<keyword evidence="12" id="KW-1185">Reference proteome</keyword>
<reference evidence="12" key="1">
    <citation type="submission" date="2011-02" db="EMBL/GenBank/DDBJ databases">
        <title>The Genome Sequence of Capsaspora owczarzaki ATCC 30864.</title>
        <authorList>
            <person name="Russ C."/>
            <person name="Cuomo C."/>
            <person name="Burger G."/>
            <person name="Gray M.W."/>
            <person name="Holland P.W.H."/>
            <person name="King N."/>
            <person name="Lang F.B.F."/>
            <person name="Roger A.J."/>
            <person name="Ruiz-Trillo I."/>
            <person name="Young S.K."/>
            <person name="Zeng Q."/>
            <person name="Gargeya S."/>
            <person name="Alvarado L."/>
            <person name="Berlin A."/>
            <person name="Chapman S.B."/>
            <person name="Chen Z."/>
            <person name="Freedman E."/>
            <person name="Gellesch M."/>
            <person name="Goldberg J."/>
            <person name="Griggs A."/>
            <person name="Gujja S."/>
            <person name="Heilman E."/>
            <person name="Heiman D."/>
            <person name="Howarth C."/>
            <person name="Mehta T."/>
            <person name="Neiman D."/>
            <person name="Pearson M."/>
            <person name="Roberts A."/>
            <person name="Saif S."/>
            <person name="Shea T."/>
            <person name="Shenoy N."/>
            <person name="Sisk P."/>
            <person name="Stolte C."/>
            <person name="Sykes S."/>
            <person name="White J."/>
            <person name="Yandava C."/>
            <person name="Haas B."/>
            <person name="Nusbaum C."/>
            <person name="Birren B."/>
        </authorList>
    </citation>
    <scope>NUCLEOTIDE SEQUENCE</scope>
    <source>
        <strain evidence="12">ATCC 30864</strain>
    </source>
</reference>
<dbReference type="InterPro" id="IPR000403">
    <property type="entry name" value="PI3/4_kinase_cat_dom"/>
</dbReference>
<feature type="compositionally biased region" description="Low complexity" evidence="9">
    <location>
        <begin position="161"/>
        <end position="185"/>
    </location>
</feature>
<dbReference type="Pfam" id="PF00454">
    <property type="entry name" value="PI3_PI4_kinase"/>
    <property type="match status" value="1"/>
</dbReference>
<dbReference type="GO" id="GO:0005886">
    <property type="term" value="C:plasma membrane"/>
    <property type="evidence" value="ECO:0007669"/>
    <property type="project" value="UniProtKB-SubCell"/>
</dbReference>